<gene>
    <name evidence="4" type="ORF">PCASD_17447</name>
</gene>
<feature type="compositionally biased region" description="Polar residues" evidence="2">
    <location>
        <begin position="192"/>
        <end position="211"/>
    </location>
</feature>
<feature type="domain" description="C2H2-type" evidence="3">
    <location>
        <begin position="128"/>
        <end position="158"/>
    </location>
</feature>
<dbReference type="PANTHER" id="PTHR21354">
    <property type="entry name" value="ZINC FINGER PROTEIN 511"/>
    <property type="match status" value="1"/>
</dbReference>
<dbReference type="InterPro" id="IPR013087">
    <property type="entry name" value="Znf_C2H2_type"/>
</dbReference>
<dbReference type="PROSITE" id="PS00028">
    <property type="entry name" value="ZINC_FINGER_C2H2_1"/>
    <property type="match status" value="2"/>
</dbReference>
<organism evidence="4 5">
    <name type="scientific">Puccinia coronata f. sp. avenae</name>
    <dbReference type="NCBI Taxonomy" id="200324"/>
    <lineage>
        <taxon>Eukaryota</taxon>
        <taxon>Fungi</taxon>
        <taxon>Dikarya</taxon>
        <taxon>Basidiomycota</taxon>
        <taxon>Pucciniomycotina</taxon>
        <taxon>Pucciniomycetes</taxon>
        <taxon>Pucciniales</taxon>
        <taxon>Pucciniaceae</taxon>
        <taxon>Puccinia</taxon>
    </lineage>
</organism>
<feature type="region of interest" description="Disordered" evidence="2">
    <location>
        <begin position="192"/>
        <end position="222"/>
    </location>
</feature>
<keyword evidence="1" id="KW-0862">Zinc</keyword>
<dbReference type="Proteomes" id="UP000235392">
    <property type="component" value="Unassembled WGS sequence"/>
</dbReference>
<proteinExistence type="predicted"/>
<sequence>MNEATTKGKRKLSFIDDSPLPEEESPCTPSGTQTAPATKSTKQSGPSASSVFYTCSLPPTCNPPHHEPPRFDNPGELESHHRTHHAFTCASTGCERIFPSQYFLDLHLNEVHNPLLLVQRETRHTKIFRCFEQACKKSFSNPKARRLHLIDMHSYPRTFFFSLPNQGLNNLYKKFGPGVSLVRPEWKPSTGQATAAASEILPSNHNSSNASARKPPVSPMIDSEHMSGIIEHRSQNGAQNKNEMDAIDSVVDSIQHLSFVPRQIQFGKKAGSKSFYR</sequence>
<keyword evidence="1" id="KW-0479">Metal-binding</keyword>
<feature type="compositionally biased region" description="Polar residues" evidence="2">
    <location>
        <begin position="27"/>
        <end position="46"/>
    </location>
</feature>
<comment type="caution">
    <text evidence="4">The sequence shown here is derived from an EMBL/GenBank/DDBJ whole genome shotgun (WGS) entry which is preliminary data.</text>
</comment>
<dbReference type="PANTHER" id="PTHR21354:SF0">
    <property type="entry name" value="ZINC FINGER PROTEIN 511"/>
    <property type="match status" value="1"/>
</dbReference>
<name>A0A2N5TS74_9BASI</name>
<feature type="region of interest" description="Disordered" evidence="2">
    <location>
        <begin position="1"/>
        <end position="46"/>
    </location>
</feature>
<dbReference type="GO" id="GO:0008270">
    <property type="term" value="F:zinc ion binding"/>
    <property type="evidence" value="ECO:0007669"/>
    <property type="project" value="UniProtKB-KW"/>
</dbReference>
<evidence type="ECO:0000259" key="3">
    <source>
        <dbReference type="PROSITE" id="PS50157"/>
    </source>
</evidence>
<accession>A0A2N5TS74</accession>
<evidence type="ECO:0000256" key="2">
    <source>
        <dbReference type="SAM" id="MobiDB-lite"/>
    </source>
</evidence>
<dbReference type="EMBL" id="PGCI01000368">
    <property type="protein sequence ID" value="PLW28336.1"/>
    <property type="molecule type" value="Genomic_DNA"/>
</dbReference>
<dbReference type="PROSITE" id="PS50157">
    <property type="entry name" value="ZINC_FINGER_C2H2_2"/>
    <property type="match status" value="1"/>
</dbReference>
<evidence type="ECO:0000313" key="5">
    <source>
        <dbReference type="Proteomes" id="UP000235392"/>
    </source>
</evidence>
<evidence type="ECO:0000256" key="1">
    <source>
        <dbReference type="PROSITE-ProRule" id="PRU00042"/>
    </source>
</evidence>
<keyword evidence="1" id="KW-0863">Zinc-finger</keyword>
<dbReference type="AlphaFoldDB" id="A0A2N5TS74"/>
<dbReference type="SMART" id="SM00355">
    <property type="entry name" value="ZnF_C2H2"/>
    <property type="match status" value="3"/>
</dbReference>
<protein>
    <recommendedName>
        <fullName evidence="3">C2H2-type domain-containing protein</fullName>
    </recommendedName>
</protein>
<evidence type="ECO:0000313" key="4">
    <source>
        <dbReference type="EMBL" id="PLW28336.1"/>
    </source>
</evidence>
<reference evidence="4 5" key="1">
    <citation type="submission" date="2017-11" db="EMBL/GenBank/DDBJ databases">
        <title>De novo assembly and phasing of dikaryotic genomes from two isolates of Puccinia coronata f. sp. avenae, the causal agent of oat crown rust.</title>
        <authorList>
            <person name="Miller M.E."/>
            <person name="Zhang Y."/>
            <person name="Omidvar V."/>
            <person name="Sperschneider J."/>
            <person name="Schwessinger B."/>
            <person name="Raley C."/>
            <person name="Palmer J.M."/>
            <person name="Garnica D."/>
            <person name="Upadhyaya N."/>
            <person name="Rathjen J."/>
            <person name="Taylor J.M."/>
            <person name="Park R.F."/>
            <person name="Dodds P.N."/>
            <person name="Hirsch C.D."/>
            <person name="Kianian S.F."/>
            <person name="Figueroa M."/>
        </authorList>
    </citation>
    <scope>NUCLEOTIDE SEQUENCE [LARGE SCALE GENOMIC DNA]</scope>
    <source>
        <strain evidence="4">12SD80</strain>
    </source>
</reference>
<dbReference type="InterPro" id="IPR039258">
    <property type="entry name" value="ZNF511"/>
</dbReference>